<feature type="compositionally biased region" description="Polar residues" evidence="1">
    <location>
        <begin position="184"/>
        <end position="198"/>
    </location>
</feature>
<sequence>MTRIDSLKCSKIDTRACAWPCVTQGLPHGHVVQLCVPYTLIVKLNSPQGLAHGCVPWPCDLKGLMTSEIECQGFCAQAETRVYHGRVRDTGHGHRPWTPACARPCENPYRSFSMAMLRGHTDVSLFHTGNASYPVLALDTVDSQTKSSSKLSLELKLLDDYNDDVDQEMYIRDDVSNELDETESATSSVNPVSTQQPNVERGNIGEKDDSQLLRAITDALQRVARTTSATTSTPTIHRAPIKELHKYGATKFLGLKRVDPYAAEIRIESTKRIFQQLECNSHESLICVVSLLQGEAYT</sequence>
<keyword evidence="3" id="KW-1185">Reference proteome</keyword>
<evidence type="ECO:0000313" key="3">
    <source>
        <dbReference type="Proteomes" id="UP000325315"/>
    </source>
</evidence>
<name>A0A5B6USP6_9ROSI</name>
<comment type="caution">
    <text evidence="2">The sequence shown here is derived from an EMBL/GenBank/DDBJ whole genome shotgun (WGS) entry which is preliminary data.</text>
</comment>
<gene>
    <name evidence="2" type="ORF">EPI10_027140</name>
</gene>
<evidence type="ECO:0000313" key="2">
    <source>
        <dbReference type="EMBL" id="KAA3460483.1"/>
    </source>
</evidence>
<dbReference type="EMBL" id="SMMG02000009">
    <property type="protein sequence ID" value="KAA3460483.1"/>
    <property type="molecule type" value="Genomic_DNA"/>
</dbReference>
<dbReference type="OrthoDB" id="10551944at2759"/>
<feature type="region of interest" description="Disordered" evidence="1">
    <location>
        <begin position="177"/>
        <end position="207"/>
    </location>
</feature>
<evidence type="ECO:0000256" key="1">
    <source>
        <dbReference type="SAM" id="MobiDB-lite"/>
    </source>
</evidence>
<organism evidence="2 3">
    <name type="scientific">Gossypium australe</name>
    <dbReference type="NCBI Taxonomy" id="47621"/>
    <lineage>
        <taxon>Eukaryota</taxon>
        <taxon>Viridiplantae</taxon>
        <taxon>Streptophyta</taxon>
        <taxon>Embryophyta</taxon>
        <taxon>Tracheophyta</taxon>
        <taxon>Spermatophyta</taxon>
        <taxon>Magnoliopsida</taxon>
        <taxon>eudicotyledons</taxon>
        <taxon>Gunneridae</taxon>
        <taxon>Pentapetalae</taxon>
        <taxon>rosids</taxon>
        <taxon>malvids</taxon>
        <taxon>Malvales</taxon>
        <taxon>Malvaceae</taxon>
        <taxon>Malvoideae</taxon>
        <taxon>Gossypium</taxon>
    </lineage>
</organism>
<reference evidence="3" key="1">
    <citation type="journal article" date="2019" name="Plant Biotechnol. J.">
        <title>Genome sequencing of the Australian wild diploid species Gossypium australe highlights disease resistance and delayed gland morphogenesis.</title>
        <authorList>
            <person name="Cai Y."/>
            <person name="Cai X."/>
            <person name="Wang Q."/>
            <person name="Wang P."/>
            <person name="Zhang Y."/>
            <person name="Cai C."/>
            <person name="Xu Y."/>
            <person name="Wang K."/>
            <person name="Zhou Z."/>
            <person name="Wang C."/>
            <person name="Geng S."/>
            <person name="Li B."/>
            <person name="Dong Q."/>
            <person name="Hou Y."/>
            <person name="Wang H."/>
            <person name="Ai P."/>
            <person name="Liu Z."/>
            <person name="Yi F."/>
            <person name="Sun M."/>
            <person name="An G."/>
            <person name="Cheng J."/>
            <person name="Zhang Y."/>
            <person name="Shi Q."/>
            <person name="Xie Y."/>
            <person name="Shi X."/>
            <person name="Chang Y."/>
            <person name="Huang F."/>
            <person name="Chen Y."/>
            <person name="Hong S."/>
            <person name="Mi L."/>
            <person name="Sun Q."/>
            <person name="Zhang L."/>
            <person name="Zhou B."/>
            <person name="Peng R."/>
            <person name="Zhang X."/>
            <person name="Liu F."/>
        </authorList>
    </citation>
    <scope>NUCLEOTIDE SEQUENCE [LARGE SCALE GENOMIC DNA]</scope>
    <source>
        <strain evidence="3">cv. PA1801</strain>
    </source>
</reference>
<dbReference type="AlphaFoldDB" id="A0A5B6USP6"/>
<accession>A0A5B6USP6</accession>
<protein>
    <submittedName>
        <fullName evidence="2">Mitochondrial import protein mas5</fullName>
    </submittedName>
</protein>
<proteinExistence type="predicted"/>
<dbReference type="Proteomes" id="UP000325315">
    <property type="component" value="Unassembled WGS sequence"/>
</dbReference>